<dbReference type="EMBL" id="FOLW01000002">
    <property type="protein sequence ID" value="SFC37680.1"/>
    <property type="molecule type" value="Genomic_DNA"/>
</dbReference>
<protein>
    <submittedName>
        <fullName evidence="2">Uncharacterized protein</fullName>
    </submittedName>
</protein>
<proteinExistence type="predicted"/>
<feature type="transmembrane region" description="Helical" evidence="1">
    <location>
        <begin position="43"/>
        <end position="61"/>
    </location>
</feature>
<evidence type="ECO:0000313" key="3">
    <source>
        <dbReference type="Proteomes" id="UP000226420"/>
    </source>
</evidence>
<gene>
    <name evidence="2" type="ORF">SAMN02745723_102212</name>
</gene>
<dbReference type="Proteomes" id="UP000226420">
    <property type="component" value="Unassembled WGS sequence"/>
</dbReference>
<name>A0AAJ4W8Y0_9GAMM</name>
<keyword evidence="1" id="KW-0812">Transmembrane</keyword>
<reference evidence="2 3" key="1">
    <citation type="submission" date="2016-10" db="EMBL/GenBank/DDBJ databases">
        <authorList>
            <person name="Varghese N."/>
            <person name="Submissions S."/>
        </authorList>
    </citation>
    <scope>NUCLEOTIDE SEQUENCE [LARGE SCALE GENOMIC DNA]</scope>
    <source>
        <strain evidence="2 3">DSM 5563</strain>
    </source>
</reference>
<evidence type="ECO:0000313" key="2">
    <source>
        <dbReference type="EMBL" id="SFC37680.1"/>
    </source>
</evidence>
<sequence length="137" mass="15568">MPEHPVAGKVLIATLGSWRYFSALSGMAMLFVLVMLLSNSYSLVVLAVAVVLGLVCQYYCWRLWLDCRLFQIFYQYPEKSDVFDTAINMCWGREGENIRSLASRWSGARRLLYLAAGWMLVQWGTILLSLVVYGLQG</sequence>
<feature type="transmembrane region" description="Helical" evidence="1">
    <location>
        <begin position="111"/>
        <end position="135"/>
    </location>
</feature>
<keyword evidence="1" id="KW-1133">Transmembrane helix</keyword>
<dbReference type="AlphaFoldDB" id="A0AAJ4W8Y0"/>
<comment type="caution">
    <text evidence="2">The sequence shown here is derived from an EMBL/GenBank/DDBJ whole genome shotgun (WGS) entry which is preliminary data.</text>
</comment>
<feature type="transmembrane region" description="Helical" evidence="1">
    <location>
        <begin position="20"/>
        <end position="37"/>
    </location>
</feature>
<accession>A0AAJ4W8Y0</accession>
<evidence type="ECO:0000256" key="1">
    <source>
        <dbReference type="SAM" id="Phobius"/>
    </source>
</evidence>
<keyword evidence="1" id="KW-0472">Membrane</keyword>
<organism evidence="2 3">
    <name type="scientific">Pragia fontium DSM 5563 = ATCC 49100</name>
    <dbReference type="NCBI Taxonomy" id="1122977"/>
    <lineage>
        <taxon>Bacteria</taxon>
        <taxon>Pseudomonadati</taxon>
        <taxon>Pseudomonadota</taxon>
        <taxon>Gammaproteobacteria</taxon>
        <taxon>Enterobacterales</taxon>
        <taxon>Budviciaceae</taxon>
        <taxon>Pragia</taxon>
    </lineage>
</organism>